<gene>
    <name evidence="8" type="ORF">QPX54_10370</name>
</gene>
<dbReference type="InterPro" id="IPR052714">
    <property type="entry name" value="MFS_Exporter"/>
</dbReference>
<accession>A0AAP4F732</accession>
<evidence type="ECO:0000256" key="6">
    <source>
        <dbReference type="SAM" id="Phobius"/>
    </source>
</evidence>
<feature type="transmembrane region" description="Helical" evidence="6">
    <location>
        <begin position="331"/>
        <end position="350"/>
    </location>
</feature>
<evidence type="ECO:0000256" key="1">
    <source>
        <dbReference type="ARBA" id="ARBA00004651"/>
    </source>
</evidence>
<keyword evidence="2 6" id="KW-0812">Transmembrane</keyword>
<feature type="transmembrane region" description="Helical" evidence="6">
    <location>
        <begin position="108"/>
        <end position="125"/>
    </location>
</feature>
<evidence type="ECO:0000313" key="9">
    <source>
        <dbReference type="Proteomes" id="UP001226160"/>
    </source>
</evidence>
<feature type="transmembrane region" description="Helical" evidence="6">
    <location>
        <begin position="305"/>
        <end position="325"/>
    </location>
</feature>
<dbReference type="CDD" id="cd17489">
    <property type="entry name" value="MFS_YfcJ_like"/>
    <property type="match status" value="1"/>
</dbReference>
<feature type="transmembrane region" description="Helical" evidence="6">
    <location>
        <begin position="371"/>
        <end position="395"/>
    </location>
</feature>
<evidence type="ECO:0000256" key="2">
    <source>
        <dbReference type="ARBA" id="ARBA00022692"/>
    </source>
</evidence>
<dbReference type="PANTHER" id="PTHR23531">
    <property type="entry name" value="QUINOLENE RESISTANCE PROTEIN NORA"/>
    <property type="match status" value="1"/>
</dbReference>
<reference evidence="8" key="1">
    <citation type="submission" date="2023-05" db="EMBL/GenBank/DDBJ databases">
        <title>Metabolic capabilities are highly conserved among human nasal-associated Corynebacterium species in pangenomic analyses.</title>
        <authorList>
            <person name="Tran T.H."/>
            <person name="Roberts A.Q."/>
            <person name="Escapa I.F."/>
            <person name="Gao W."/>
            <person name="Conlan S."/>
            <person name="Kong H."/>
            <person name="Segre J.A."/>
            <person name="Kelly M.S."/>
            <person name="Lemon K.P."/>
        </authorList>
    </citation>
    <scope>NUCLEOTIDE SEQUENCE</scope>
    <source>
        <strain evidence="8">KPL2654</strain>
    </source>
</reference>
<dbReference type="Pfam" id="PF07690">
    <property type="entry name" value="MFS_1"/>
    <property type="match status" value="1"/>
</dbReference>
<organism evidence="8 9">
    <name type="scientific">Corynebacterium propinquum</name>
    <dbReference type="NCBI Taxonomy" id="43769"/>
    <lineage>
        <taxon>Bacteria</taxon>
        <taxon>Bacillati</taxon>
        <taxon>Actinomycetota</taxon>
        <taxon>Actinomycetes</taxon>
        <taxon>Mycobacteriales</taxon>
        <taxon>Corynebacteriaceae</taxon>
        <taxon>Corynebacterium</taxon>
    </lineage>
</organism>
<feature type="transmembrane region" description="Helical" evidence="6">
    <location>
        <begin position="192"/>
        <end position="215"/>
    </location>
</feature>
<keyword evidence="3 6" id="KW-1133">Transmembrane helix</keyword>
<feature type="transmembrane region" description="Helical" evidence="6">
    <location>
        <begin position="75"/>
        <end position="96"/>
    </location>
</feature>
<keyword evidence="4 6" id="KW-0472">Membrane</keyword>
<comment type="subcellular location">
    <subcellularLocation>
        <location evidence="1">Cell membrane</location>
        <topology evidence="1">Multi-pass membrane protein</topology>
    </subcellularLocation>
</comment>
<dbReference type="EMBL" id="JASNVP010000011">
    <property type="protein sequence ID" value="MDK4326902.1"/>
    <property type="molecule type" value="Genomic_DNA"/>
</dbReference>
<feature type="transmembrane region" description="Helical" evidence="6">
    <location>
        <begin position="401"/>
        <end position="421"/>
    </location>
</feature>
<dbReference type="InterPro" id="IPR020846">
    <property type="entry name" value="MFS_dom"/>
</dbReference>
<protein>
    <submittedName>
        <fullName evidence="8">MFS transporter</fullName>
    </submittedName>
</protein>
<dbReference type="AlphaFoldDB" id="A0AAP4F732"/>
<sequence>MSQQHGGENNNQSAEQSPEQSADVQPARVVQSPSTSIWKVPGFTSTMVAIAAAFGAFSLLLPVLPLAVLDSGGSATLAGGATGSFMAATVAIQIFTPQLVRKFGYNPVMMASAFMLGVPALGHLLGMEPWVVLLFSALRGTGFGALTVAQSALIAELVPIRLLGKATGILGVFVGGAQMVFMPLGLMMGDAWGYHTVFYLAATTALIAVAMIIRLPKLFPATADEESSGVVQVSMWKLVLVPALAMTSISMSYGVVSAFLPASVREADPETGAVLAGFMLSLIGAMTFIFRLVSGTVADRTGKPGMLMIPMQFLGLFSMLLMATATFAGWSIWWLVLSALLFGAAFGGMQNEALLSMFDRLPRHKFSEASAVWNIFYDAGTGLGSLALGALVAGYGYGGTYLAAAGIVFMLIILTCMDAYIGKHRTTDYHHIRGRLRQVPGARTAGRAWRVSRRSASRLRFGKKP</sequence>
<feature type="compositionally biased region" description="Polar residues" evidence="5">
    <location>
        <begin position="1"/>
        <end position="23"/>
    </location>
</feature>
<evidence type="ECO:0000256" key="5">
    <source>
        <dbReference type="SAM" id="MobiDB-lite"/>
    </source>
</evidence>
<feature type="transmembrane region" description="Helical" evidence="6">
    <location>
        <begin position="166"/>
        <end position="186"/>
    </location>
</feature>
<name>A0AAP4F732_9CORY</name>
<dbReference type="GO" id="GO:0005886">
    <property type="term" value="C:plasma membrane"/>
    <property type="evidence" value="ECO:0007669"/>
    <property type="project" value="UniProtKB-SubCell"/>
</dbReference>
<feature type="transmembrane region" description="Helical" evidence="6">
    <location>
        <begin position="47"/>
        <end position="69"/>
    </location>
</feature>
<evidence type="ECO:0000256" key="4">
    <source>
        <dbReference type="ARBA" id="ARBA00023136"/>
    </source>
</evidence>
<dbReference type="Proteomes" id="UP001226160">
    <property type="component" value="Unassembled WGS sequence"/>
</dbReference>
<feature type="transmembrane region" description="Helical" evidence="6">
    <location>
        <begin position="272"/>
        <end position="293"/>
    </location>
</feature>
<dbReference type="RefSeq" id="WP_193387113.1">
    <property type="nucleotide sequence ID" value="NZ_CP100361.1"/>
</dbReference>
<dbReference type="InterPro" id="IPR036259">
    <property type="entry name" value="MFS_trans_sf"/>
</dbReference>
<dbReference type="Gene3D" id="1.20.1250.20">
    <property type="entry name" value="MFS general substrate transporter like domains"/>
    <property type="match status" value="1"/>
</dbReference>
<dbReference type="SUPFAM" id="SSF103473">
    <property type="entry name" value="MFS general substrate transporter"/>
    <property type="match status" value="1"/>
</dbReference>
<feature type="transmembrane region" description="Helical" evidence="6">
    <location>
        <begin position="131"/>
        <end position="154"/>
    </location>
</feature>
<dbReference type="PROSITE" id="PS50850">
    <property type="entry name" value="MFS"/>
    <property type="match status" value="1"/>
</dbReference>
<proteinExistence type="predicted"/>
<evidence type="ECO:0000259" key="7">
    <source>
        <dbReference type="PROSITE" id="PS50850"/>
    </source>
</evidence>
<feature type="transmembrane region" description="Helical" evidence="6">
    <location>
        <begin position="236"/>
        <end position="260"/>
    </location>
</feature>
<evidence type="ECO:0000313" key="8">
    <source>
        <dbReference type="EMBL" id="MDK4326902.1"/>
    </source>
</evidence>
<feature type="region of interest" description="Disordered" evidence="5">
    <location>
        <begin position="1"/>
        <end position="26"/>
    </location>
</feature>
<dbReference type="PANTHER" id="PTHR23531:SF1">
    <property type="entry name" value="QUINOLENE RESISTANCE PROTEIN NORA"/>
    <property type="match status" value="1"/>
</dbReference>
<comment type="caution">
    <text evidence="8">The sequence shown here is derived from an EMBL/GenBank/DDBJ whole genome shotgun (WGS) entry which is preliminary data.</text>
</comment>
<dbReference type="InterPro" id="IPR011701">
    <property type="entry name" value="MFS"/>
</dbReference>
<dbReference type="GO" id="GO:0022857">
    <property type="term" value="F:transmembrane transporter activity"/>
    <property type="evidence" value="ECO:0007669"/>
    <property type="project" value="InterPro"/>
</dbReference>
<feature type="domain" description="Major facilitator superfamily (MFS) profile" evidence="7">
    <location>
        <begin position="41"/>
        <end position="423"/>
    </location>
</feature>
<evidence type="ECO:0000256" key="3">
    <source>
        <dbReference type="ARBA" id="ARBA00022989"/>
    </source>
</evidence>